<keyword evidence="1" id="KW-0808">Transferase</keyword>
<dbReference type="GO" id="GO:0003964">
    <property type="term" value="F:RNA-directed DNA polymerase activity"/>
    <property type="evidence" value="ECO:0007669"/>
    <property type="project" value="UniProtKB-KW"/>
</dbReference>
<keyword evidence="3" id="KW-0540">Nuclease</keyword>
<keyword evidence="9" id="KW-1185">Reference proteome</keyword>
<keyword evidence="2" id="KW-0548">Nucleotidyltransferase</keyword>
<evidence type="ECO:0000256" key="4">
    <source>
        <dbReference type="ARBA" id="ARBA00022759"/>
    </source>
</evidence>
<dbReference type="InterPro" id="IPR041373">
    <property type="entry name" value="RT_RNaseH"/>
</dbReference>
<proteinExistence type="predicted"/>
<evidence type="ECO:0000259" key="7">
    <source>
        <dbReference type="Pfam" id="PF17917"/>
    </source>
</evidence>
<evidence type="ECO:0000256" key="1">
    <source>
        <dbReference type="ARBA" id="ARBA00022679"/>
    </source>
</evidence>
<comment type="caution">
    <text evidence="8">The sequence shown here is derived from an EMBL/GenBank/DDBJ whole genome shotgun (WGS) entry which is preliminary data.</text>
</comment>
<name>A0A1Q3EII3_LENED</name>
<dbReference type="Proteomes" id="UP000188533">
    <property type="component" value="Unassembled WGS sequence"/>
</dbReference>
<feature type="domain" description="Reverse transcriptase RNase H-like" evidence="7">
    <location>
        <begin position="2"/>
        <end position="30"/>
    </location>
</feature>
<evidence type="ECO:0000256" key="5">
    <source>
        <dbReference type="ARBA" id="ARBA00022801"/>
    </source>
</evidence>
<gene>
    <name evidence="8" type="ORF">LENED_008966</name>
</gene>
<evidence type="ECO:0000256" key="3">
    <source>
        <dbReference type="ARBA" id="ARBA00022722"/>
    </source>
</evidence>
<evidence type="ECO:0000313" key="8">
    <source>
        <dbReference type="EMBL" id="GAW07005.1"/>
    </source>
</evidence>
<evidence type="ECO:0000256" key="2">
    <source>
        <dbReference type="ARBA" id="ARBA00022695"/>
    </source>
</evidence>
<evidence type="ECO:0000313" key="9">
    <source>
        <dbReference type="Proteomes" id="UP000188533"/>
    </source>
</evidence>
<dbReference type="GO" id="GO:0004519">
    <property type="term" value="F:endonuclease activity"/>
    <property type="evidence" value="ECO:0007669"/>
    <property type="project" value="UniProtKB-KW"/>
</dbReference>
<keyword evidence="5" id="KW-0378">Hydrolase</keyword>
<protein>
    <submittedName>
        <fullName evidence="8">Reverse transcriptase-rnase h-integrase</fullName>
    </submittedName>
</protein>
<dbReference type="Pfam" id="PF17917">
    <property type="entry name" value="RT_RNaseH"/>
    <property type="match status" value="1"/>
</dbReference>
<keyword evidence="4" id="KW-0255">Endonuclease</keyword>
<organism evidence="8 9">
    <name type="scientific">Lentinula edodes</name>
    <name type="common">Shiitake mushroom</name>
    <name type="synonym">Lentinus edodes</name>
    <dbReference type="NCBI Taxonomy" id="5353"/>
    <lineage>
        <taxon>Eukaryota</taxon>
        <taxon>Fungi</taxon>
        <taxon>Dikarya</taxon>
        <taxon>Basidiomycota</taxon>
        <taxon>Agaricomycotina</taxon>
        <taxon>Agaricomycetes</taxon>
        <taxon>Agaricomycetidae</taxon>
        <taxon>Agaricales</taxon>
        <taxon>Marasmiineae</taxon>
        <taxon>Omphalotaceae</taxon>
        <taxon>Lentinula</taxon>
    </lineage>
</organism>
<keyword evidence="6 8" id="KW-0695">RNA-directed DNA polymerase</keyword>
<dbReference type="AlphaFoldDB" id="A0A1Q3EII3"/>
<dbReference type="EMBL" id="BDGU01000385">
    <property type="protein sequence ID" value="GAW07005.1"/>
    <property type="molecule type" value="Genomic_DNA"/>
</dbReference>
<sequence length="67" mass="7546">MQPAEQNYEIYDREMLAIIEALKDWRNYPSHLTSSLITLTLNFGAQLKTSPAAKLAGLYTFHGLTST</sequence>
<evidence type="ECO:0000256" key="6">
    <source>
        <dbReference type="ARBA" id="ARBA00022918"/>
    </source>
</evidence>
<accession>A0A1Q3EII3</accession>
<reference evidence="8 9" key="2">
    <citation type="submission" date="2017-02" db="EMBL/GenBank/DDBJ databases">
        <title>A genome survey and senescence transcriptome analysis in Lentinula edodes.</title>
        <authorList>
            <person name="Sakamoto Y."/>
            <person name="Nakade K."/>
            <person name="Sato S."/>
            <person name="Yoshida Y."/>
            <person name="Miyazaki K."/>
            <person name="Natsume S."/>
            <person name="Konno N."/>
        </authorList>
    </citation>
    <scope>NUCLEOTIDE SEQUENCE [LARGE SCALE GENOMIC DNA]</scope>
    <source>
        <strain evidence="8 9">NBRC 111202</strain>
    </source>
</reference>
<dbReference type="GO" id="GO:0016787">
    <property type="term" value="F:hydrolase activity"/>
    <property type="evidence" value="ECO:0007669"/>
    <property type="project" value="UniProtKB-KW"/>
</dbReference>
<reference evidence="8 9" key="1">
    <citation type="submission" date="2016-08" db="EMBL/GenBank/DDBJ databases">
        <authorList>
            <consortium name="Lentinula edodes genome sequencing consortium"/>
            <person name="Sakamoto Y."/>
            <person name="Nakade K."/>
            <person name="Sato S."/>
            <person name="Yoshida Y."/>
            <person name="Miyazaki K."/>
            <person name="Natsume S."/>
            <person name="Konno N."/>
        </authorList>
    </citation>
    <scope>NUCLEOTIDE SEQUENCE [LARGE SCALE GENOMIC DNA]</scope>
    <source>
        <strain evidence="8 9">NBRC 111202</strain>
    </source>
</reference>